<comment type="caution">
    <text evidence="4">The sequence shown here is derived from an EMBL/GenBank/DDBJ whole genome shotgun (WGS) entry which is preliminary data.</text>
</comment>
<evidence type="ECO:0000259" key="3">
    <source>
        <dbReference type="Pfam" id="PF00501"/>
    </source>
</evidence>
<proteinExistence type="predicted"/>
<keyword evidence="2" id="KW-0067">ATP-binding</keyword>
<dbReference type="Pfam" id="PF00501">
    <property type="entry name" value="AMP-binding"/>
    <property type="match status" value="1"/>
</dbReference>
<evidence type="ECO:0000313" key="4">
    <source>
        <dbReference type="EMBL" id="KAK0553932.1"/>
    </source>
</evidence>
<dbReference type="EMBL" id="JAPDMZ010000044">
    <property type="protein sequence ID" value="KAK0553932.1"/>
    <property type="molecule type" value="Genomic_DNA"/>
</dbReference>
<dbReference type="Gene3D" id="3.40.50.12780">
    <property type="entry name" value="N-terminal domain of ligase-like"/>
    <property type="match status" value="1"/>
</dbReference>
<dbReference type="PANTHER" id="PTHR43272:SF33">
    <property type="entry name" value="AMP-BINDING DOMAIN-CONTAINING PROTEIN-RELATED"/>
    <property type="match status" value="1"/>
</dbReference>
<dbReference type="InterPro" id="IPR020845">
    <property type="entry name" value="AMP-binding_CS"/>
</dbReference>
<reference evidence="4" key="1">
    <citation type="journal article" date="2023" name="PhytoFront">
        <title>Draft Genome Resources of Seven Strains of Tilletia horrida, Causal Agent of Kernel Smut of Rice.</title>
        <authorList>
            <person name="Khanal S."/>
            <person name="Antony Babu S."/>
            <person name="Zhou X.G."/>
        </authorList>
    </citation>
    <scope>NUCLEOTIDE SEQUENCE</scope>
    <source>
        <strain evidence="4">TX6</strain>
    </source>
</reference>
<dbReference type="GO" id="GO:0016020">
    <property type="term" value="C:membrane"/>
    <property type="evidence" value="ECO:0007669"/>
    <property type="project" value="TreeGrafter"/>
</dbReference>
<dbReference type="InterPro" id="IPR000873">
    <property type="entry name" value="AMP-dep_synth/lig_dom"/>
</dbReference>
<dbReference type="GO" id="GO:0005524">
    <property type="term" value="F:ATP binding"/>
    <property type="evidence" value="ECO:0007669"/>
    <property type="project" value="UniProtKB-KW"/>
</dbReference>
<dbReference type="Proteomes" id="UP001176517">
    <property type="component" value="Unassembled WGS sequence"/>
</dbReference>
<accession>A0AAN6GR27</accession>
<dbReference type="EC" id="6.2.1.3" evidence="4"/>
<dbReference type="PROSITE" id="PS00455">
    <property type="entry name" value="AMP_BINDING"/>
    <property type="match status" value="1"/>
</dbReference>
<dbReference type="PANTHER" id="PTHR43272">
    <property type="entry name" value="LONG-CHAIN-FATTY-ACID--COA LIGASE"/>
    <property type="match status" value="1"/>
</dbReference>
<evidence type="ECO:0000313" key="5">
    <source>
        <dbReference type="Proteomes" id="UP001176517"/>
    </source>
</evidence>
<name>A0AAN6GR27_9BASI</name>
<dbReference type="SUPFAM" id="SSF56801">
    <property type="entry name" value="Acetyl-CoA synthetase-like"/>
    <property type="match status" value="1"/>
</dbReference>
<dbReference type="GO" id="GO:0004467">
    <property type="term" value="F:long-chain fatty acid-CoA ligase activity"/>
    <property type="evidence" value="ECO:0007669"/>
    <property type="project" value="UniProtKB-EC"/>
</dbReference>
<gene>
    <name evidence="4" type="primary">FAA2_1</name>
    <name evidence="4" type="ORF">OC846_002329</name>
</gene>
<keyword evidence="4" id="KW-0436">Ligase</keyword>
<keyword evidence="5" id="KW-1185">Reference proteome</keyword>
<keyword evidence="1" id="KW-0547">Nucleotide-binding</keyword>
<dbReference type="GO" id="GO:0005783">
    <property type="term" value="C:endoplasmic reticulum"/>
    <property type="evidence" value="ECO:0007669"/>
    <property type="project" value="TreeGrafter"/>
</dbReference>
<dbReference type="InterPro" id="IPR042099">
    <property type="entry name" value="ANL_N_sf"/>
</dbReference>
<evidence type="ECO:0000256" key="1">
    <source>
        <dbReference type="ARBA" id="ARBA00022741"/>
    </source>
</evidence>
<feature type="domain" description="AMP-dependent synthetase/ligase" evidence="3">
    <location>
        <begin position="87"/>
        <end position="515"/>
    </location>
</feature>
<dbReference type="AlphaFoldDB" id="A0AAN6GR27"/>
<protein>
    <submittedName>
        <fullName evidence="4">Medium-chain fatty acid-CoA ligase faa2</fullName>
        <ecNumber evidence="4">6.2.1.3</ecNumber>
    </submittedName>
</protein>
<sequence>MAEFQPPPLNYDLKRQVVLVPGSAKPGYTAAYANAVWPDVNLSLTTYDLFNMGRNLNPDAPCLGRRPWLTLPPNHPSGKKADFAPYFEWITYAQVEELRTAVGSALTHLSRTGALSVDGQSSNDTQWPTAIWTLNRPEYLIADLANQAYSRITVTLYESLDPEMAAYVLNHSESKVIFTTSNHLQAILDQIDKLPHVRAIVLFDNDGASKDPLPPSVLSDADLVSAWIDTAQKKASGPLKFFTWTQLLELGRANVTAHIPPSSGDVISALCYTSGTTGLPKAAVVAHRQMANAMLNPTLHMKAPWKVLSYLPVAHIYGRLVEASSYRCGSMIGYSCGDTLRLIEDFQILKPTWLPTVPRIMNRVASLILQQAKGPGLKAKLLKHALEVKLNNYDRDGTVHHPLYDRLIFKKVAAVLGGSVEHVLTGSAPARPEVLKLWKVCFGADVREGYGLTETTGAALFMWPGDRELGLCGPPTYGNIVRLKDAAELGYTVNDRPHPRGEIQCKGPNVFPGYYKDEKKTKEVLDEEGWFSTGDVGEVDELGRFKVIDRVKNLLKLAQGEYVALERVESTFAASEYLAQLWVYGEGTESESSSSSSRRDTIVGELIVAPFSAFLVAVAVPEPAPFAALASKVLGRAISPEDSAALQGATASPDVTRAVIQDLARIGRARRLNGYEMIKGLHLTTEMFSVENGLLTPTFKVKRPEAKKYYVEQIKKMYADGPVTLDSSKL</sequence>
<organism evidence="4 5">
    <name type="scientific">Tilletia horrida</name>
    <dbReference type="NCBI Taxonomy" id="155126"/>
    <lineage>
        <taxon>Eukaryota</taxon>
        <taxon>Fungi</taxon>
        <taxon>Dikarya</taxon>
        <taxon>Basidiomycota</taxon>
        <taxon>Ustilaginomycotina</taxon>
        <taxon>Exobasidiomycetes</taxon>
        <taxon>Tilletiales</taxon>
        <taxon>Tilletiaceae</taxon>
        <taxon>Tilletia</taxon>
    </lineage>
</organism>
<evidence type="ECO:0000256" key="2">
    <source>
        <dbReference type="ARBA" id="ARBA00022840"/>
    </source>
</evidence>